<accession>A0A059F3X9</accession>
<keyword evidence="1" id="KW-0812">Transmembrane</keyword>
<organism evidence="2 3">
    <name type="scientific">Anncaliia algerae PRA339</name>
    <dbReference type="NCBI Taxonomy" id="1288291"/>
    <lineage>
        <taxon>Eukaryota</taxon>
        <taxon>Fungi</taxon>
        <taxon>Fungi incertae sedis</taxon>
        <taxon>Microsporidia</taxon>
        <taxon>Tubulinosematoidea</taxon>
        <taxon>Tubulinosematidae</taxon>
        <taxon>Anncaliia</taxon>
    </lineage>
</organism>
<proteinExistence type="predicted"/>
<gene>
    <name evidence="2" type="ORF">H312_00975</name>
</gene>
<reference evidence="2 3" key="2">
    <citation type="submission" date="2014-03" db="EMBL/GenBank/DDBJ databases">
        <title>The Genome Sequence of Anncaliia algerae insect isolate PRA339.</title>
        <authorList>
            <consortium name="The Broad Institute Genome Sequencing Platform"/>
            <consortium name="The Broad Institute Genome Sequencing Center for Infectious Disease"/>
            <person name="Cuomo C."/>
            <person name="Becnel J."/>
            <person name="Sanscrainte N."/>
            <person name="Walker B."/>
            <person name="Young S.K."/>
            <person name="Zeng Q."/>
            <person name="Gargeya S."/>
            <person name="Fitzgerald M."/>
            <person name="Haas B."/>
            <person name="Abouelleil A."/>
            <person name="Alvarado L."/>
            <person name="Arachchi H.M."/>
            <person name="Berlin A.M."/>
            <person name="Chapman S.B."/>
            <person name="Dewar J."/>
            <person name="Goldberg J."/>
            <person name="Griggs A."/>
            <person name="Gujja S."/>
            <person name="Hansen M."/>
            <person name="Howarth C."/>
            <person name="Imamovic A."/>
            <person name="Larimer J."/>
            <person name="McCowan C."/>
            <person name="Murphy C."/>
            <person name="Neiman D."/>
            <person name="Pearson M."/>
            <person name="Priest M."/>
            <person name="Roberts A."/>
            <person name="Saif S."/>
            <person name="Shea T."/>
            <person name="Sisk P."/>
            <person name="Sykes S."/>
            <person name="Wortman J."/>
            <person name="Nusbaum C."/>
            <person name="Birren B."/>
        </authorList>
    </citation>
    <scope>NUCLEOTIDE SEQUENCE [LARGE SCALE GENOMIC DNA]</scope>
    <source>
        <strain evidence="2 3">PRA339</strain>
    </source>
</reference>
<dbReference type="VEuPathDB" id="MicrosporidiaDB:H312_00975"/>
<evidence type="ECO:0000313" key="2">
    <source>
        <dbReference type="EMBL" id="KCZ81651.1"/>
    </source>
</evidence>
<dbReference type="EMBL" id="KK365139">
    <property type="protein sequence ID" value="KCZ81651.1"/>
    <property type="molecule type" value="Genomic_DNA"/>
</dbReference>
<name>A0A059F3X9_9MICR</name>
<dbReference type="Proteomes" id="UP000030655">
    <property type="component" value="Unassembled WGS sequence"/>
</dbReference>
<dbReference type="HOGENOM" id="CLU_2960280_0_0_1"/>
<keyword evidence="1" id="KW-0472">Membrane</keyword>
<keyword evidence="1" id="KW-1133">Transmembrane helix</keyword>
<reference evidence="3" key="1">
    <citation type="submission" date="2013-02" db="EMBL/GenBank/DDBJ databases">
        <authorList>
            <consortium name="The Broad Institute Genome Sequencing Platform"/>
            <person name="Cuomo C."/>
            <person name="Becnel J."/>
            <person name="Sanscrainte N."/>
            <person name="Walker B."/>
            <person name="Young S.K."/>
            <person name="Zeng Q."/>
            <person name="Gargeya S."/>
            <person name="Fitzgerald M."/>
            <person name="Haas B."/>
            <person name="Abouelleil A."/>
            <person name="Alvarado L."/>
            <person name="Arachchi H.M."/>
            <person name="Berlin A.M."/>
            <person name="Chapman S.B."/>
            <person name="Dewar J."/>
            <person name="Goldberg J."/>
            <person name="Griggs A."/>
            <person name="Gujja S."/>
            <person name="Hansen M."/>
            <person name="Howarth C."/>
            <person name="Imamovic A."/>
            <person name="Larimer J."/>
            <person name="McCowan C."/>
            <person name="Murphy C."/>
            <person name="Neiman D."/>
            <person name="Pearson M."/>
            <person name="Priest M."/>
            <person name="Roberts A."/>
            <person name="Saif S."/>
            <person name="Shea T."/>
            <person name="Sisk P."/>
            <person name="Sykes S."/>
            <person name="Wortman J."/>
            <person name="Nusbaum C."/>
            <person name="Birren B."/>
        </authorList>
    </citation>
    <scope>NUCLEOTIDE SEQUENCE [LARGE SCALE GENOMIC DNA]</scope>
    <source>
        <strain evidence="3">PRA339</strain>
    </source>
</reference>
<evidence type="ECO:0000256" key="1">
    <source>
        <dbReference type="SAM" id="Phobius"/>
    </source>
</evidence>
<feature type="transmembrane region" description="Helical" evidence="1">
    <location>
        <begin position="25"/>
        <end position="44"/>
    </location>
</feature>
<protein>
    <submittedName>
        <fullName evidence="2">Uncharacterized protein</fullName>
    </submittedName>
</protein>
<dbReference type="AlphaFoldDB" id="A0A059F3X9"/>
<evidence type="ECO:0000313" key="3">
    <source>
        <dbReference type="Proteomes" id="UP000030655"/>
    </source>
</evidence>
<keyword evidence="3" id="KW-1185">Reference proteome</keyword>
<sequence length="59" mass="6775">MKITNERIVSGSTTIPMSTDLMKNFGHLNLIVEQFAINIVLWIIKLACMHNMLRDFPTL</sequence>